<sequence>MPNEAWFTVFNHKSKWWADAQPASNALNKKKHTLCKNSLIQPERLKAVTGALTKIMIDELIKHQLSLNYSSPSASIFYFLVSVYRWLISSDHGLMKQKILH</sequence>
<name>A0ABV0UA37_9TELE</name>
<keyword evidence="2" id="KW-1185">Reference proteome</keyword>
<protein>
    <submittedName>
        <fullName evidence="1">Uncharacterized protein</fullName>
    </submittedName>
</protein>
<accession>A0ABV0UA37</accession>
<dbReference type="EMBL" id="JAHRIQ010060174">
    <property type="protein sequence ID" value="MEQ2241033.1"/>
    <property type="molecule type" value="Genomic_DNA"/>
</dbReference>
<organism evidence="1 2">
    <name type="scientific">Ilyodon furcidens</name>
    <name type="common">goldbreast splitfin</name>
    <dbReference type="NCBI Taxonomy" id="33524"/>
    <lineage>
        <taxon>Eukaryota</taxon>
        <taxon>Metazoa</taxon>
        <taxon>Chordata</taxon>
        <taxon>Craniata</taxon>
        <taxon>Vertebrata</taxon>
        <taxon>Euteleostomi</taxon>
        <taxon>Actinopterygii</taxon>
        <taxon>Neopterygii</taxon>
        <taxon>Teleostei</taxon>
        <taxon>Neoteleostei</taxon>
        <taxon>Acanthomorphata</taxon>
        <taxon>Ovalentaria</taxon>
        <taxon>Atherinomorphae</taxon>
        <taxon>Cyprinodontiformes</taxon>
        <taxon>Goodeidae</taxon>
        <taxon>Ilyodon</taxon>
    </lineage>
</organism>
<evidence type="ECO:0000313" key="2">
    <source>
        <dbReference type="Proteomes" id="UP001482620"/>
    </source>
</evidence>
<proteinExistence type="predicted"/>
<comment type="caution">
    <text evidence="1">The sequence shown here is derived from an EMBL/GenBank/DDBJ whole genome shotgun (WGS) entry which is preliminary data.</text>
</comment>
<reference evidence="1 2" key="1">
    <citation type="submission" date="2021-06" db="EMBL/GenBank/DDBJ databases">
        <authorList>
            <person name="Palmer J.M."/>
        </authorList>
    </citation>
    <scope>NUCLEOTIDE SEQUENCE [LARGE SCALE GENOMIC DNA]</scope>
    <source>
        <strain evidence="2">if_2019</strain>
        <tissue evidence="1">Muscle</tissue>
    </source>
</reference>
<dbReference type="Proteomes" id="UP001482620">
    <property type="component" value="Unassembled WGS sequence"/>
</dbReference>
<evidence type="ECO:0000313" key="1">
    <source>
        <dbReference type="EMBL" id="MEQ2241033.1"/>
    </source>
</evidence>
<gene>
    <name evidence="1" type="ORF">ILYODFUR_021234</name>
</gene>